<dbReference type="EMBL" id="JBBKAK010000001">
    <property type="protein sequence ID" value="MEJ8672966.1"/>
    <property type="molecule type" value="Genomic_DNA"/>
</dbReference>
<accession>A0ABU8UVM1</accession>
<organism evidence="1 2">
    <name type="scientific">Streptomyces machairae</name>
    <dbReference type="NCBI Taxonomy" id="3134109"/>
    <lineage>
        <taxon>Bacteria</taxon>
        <taxon>Bacillati</taxon>
        <taxon>Actinomycetota</taxon>
        <taxon>Actinomycetes</taxon>
        <taxon>Kitasatosporales</taxon>
        <taxon>Streptomycetaceae</taxon>
        <taxon>Streptomyces</taxon>
    </lineage>
</organism>
<protein>
    <submittedName>
        <fullName evidence="1">Uncharacterized protein</fullName>
    </submittedName>
</protein>
<reference evidence="1 2" key="1">
    <citation type="submission" date="2024-03" db="EMBL/GenBank/DDBJ databases">
        <title>Novel Streptomyces species of biotechnological and ecological value are a feature of Machair soil.</title>
        <authorList>
            <person name="Prole J.R."/>
            <person name="Goodfellow M."/>
            <person name="Allenby N."/>
            <person name="Ward A.C."/>
        </authorList>
    </citation>
    <scope>NUCLEOTIDE SEQUENCE [LARGE SCALE GENOMIC DNA]</scope>
    <source>
        <strain evidence="1 2">MS1.AVA.1</strain>
    </source>
</reference>
<evidence type="ECO:0000313" key="2">
    <source>
        <dbReference type="Proteomes" id="UP001376459"/>
    </source>
</evidence>
<sequence length="68" mass="7981">MSSIAYEQLYHLDVASLKAAADHWNDVARRYQQWGQGFGDGVVKPFDQAWLDQHRRNRDVRPRPGRSR</sequence>
<gene>
    <name evidence="1" type="ORF">WKI71_45095</name>
</gene>
<evidence type="ECO:0000313" key="1">
    <source>
        <dbReference type="EMBL" id="MEJ8672966.1"/>
    </source>
</evidence>
<dbReference type="Proteomes" id="UP001376459">
    <property type="component" value="Unassembled WGS sequence"/>
</dbReference>
<name>A0ABU8UVM1_9ACTN</name>
<comment type="caution">
    <text evidence="1">The sequence shown here is derived from an EMBL/GenBank/DDBJ whole genome shotgun (WGS) entry which is preliminary data.</text>
</comment>
<keyword evidence="2" id="KW-1185">Reference proteome</keyword>
<proteinExistence type="predicted"/>